<name>A0A370P8Q6_ASPPH</name>
<dbReference type="EMBL" id="KZ851864">
    <property type="protein sequence ID" value="RDK38549.1"/>
    <property type="molecule type" value="Genomic_DNA"/>
</dbReference>
<organism evidence="1 2">
    <name type="scientific">Aspergillus phoenicis ATCC 13157</name>
    <dbReference type="NCBI Taxonomy" id="1353007"/>
    <lineage>
        <taxon>Eukaryota</taxon>
        <taxon>Fungi</taxon>
        <taxon>Dikarya</taxon>
        <taxon>Ascomycota</taxon>
        <taxon>Pezizomycotina</taxon>
        <taxon>Eurotiomycetes</taxon>
        <taxon>Eurotiomycetidae</taxon>
        <taxon>Eurotiales</taxon>
        <taxon>Aspergillaceae</taxon>
        <taxon>Aspergillus</taxon>
    </lineage>
</organism>
<evidence type="ECO:0000313" key="1">
    <source>
        <dbReference type="EMBL" id="RDK38549.1"/>
    </source>
</evidence>
<reference evidence="1 2" key="1">
    <citation type="submission" date="2018-07" db="EMBL/GenBank/DDBJ databases">
        <title>Section-level genome sequencing of Aspergillus section Nigri to investigate inter- and intra-species variation.</title>
        <authorList>
            <consortium name="DOE Joint Genome Institute"/>
            <person name="Vesth T.C."/>
            <person name="Nybo J.L."/>
            <person name="Theobald S."/>
            <person name="Frisvad J.C."/>
            <person name="Larsen T.O."/>
            <person name="Nielsen K.F."/>
            <person name="Hoof J.B."/>
            <person name="Brandl J."/>
            <person name="Salamov A."/>
            <person name="Riley R."/>
            <person name="Gladden J.M."/>
            <person name="Phatale P."/>
            <person name="Nielsen M.T."/>
            <person name="Lyhne E.K."/>
            <person name="Kogle M.E."/>
            <person name="Strasser K."/>
            <person name="McDonnell E."/>
            <person name="Barry K."/>
            <person name="Clum A."/>
            <person name="Chen C."/>
            <person name="Nolan M."/>
            <person name="Sandor L."/>
            <person name="Kuo A."/>
            <person name="Lipzen A."/>
            <person name="Hainaut M."/>
            <person name="Drula E."/>
            <person name="Tsang A."/>
            <person name="Magnuson J.K."/>
            <person name="Henrissat B."/>
            <person name="Wiebenga A."/>
            <person name="Simmons B.A."/>
            <person name="Makela M.R."/>
            <person name="De vries R.P."/>
            <person name="Grigoriev I.V."/>
            <person name="Mortensen U.H."/>
            <person name="Baker S.E."/>
            <person name="Andersen M.R."/>
        </authorList>
    </citation>
    <scope>NUCLEOTIDE SEQUENCE [LARGE SCALE GENOMIC DNA]</scope>
    <source>
        <strain evidence="1 2">ATCC 13157</strain>
    </source>
</reference>
<accession>A0A370P8Q6</accession>
<protein>
    <submittedName>
        <fullName evidence="1">Uncharacterized protein</fullName>
    </submittedName>
</protein>
<dbReference type="AlphaFoldDB" id="A0A370P8Q6"/>
<dbReference type="Proteomes" id="UP000254937">
    <property type="component" value="Unassembled WGS sequence"/>
</dbReference>
<gene>
    <name evidence="1" type="ORF">M752DRAFT_269599</name>
</gene>
<proteinExistence type="predicted"/>
<sequence>MFNSQTTPRPTPAAWRVPAVGRTTCLCSIRYHGILAMLIPPVYRSSRRRNGKLASCEPSRKDKCLLGLIIRSQQHAGTGPASESRITSRRLGSRISVLFHAGYLGPINSITIIDDGDRINSHGHSDGSEAQSSSFSCFNSFQEVEELLKCLREFPLIKGYMNEYYTLSQAAMVPASFIRRALAEIEVTYDAITVRSPPQPLSELATTIVKNTRQPFGVAQECDGVRFHESFTGSSIRLEVLELIYALAGRAISFGFPYNFSHSQDSACSPPQFSRICSLQAILLTNSAFSRF</sequence>
<evidence type="ECO:0000313" key="2">
    <source>
        <dbReference type="Proteomes" id="UP000254937"/>
    </source>
</evidence>
<keyword evidence="2" id="KW-1185">Reference proteome</keyword>